<dbReference type="AlphaFoldDB" id="A0A1M5BF38"/>
<accession>A0A1M5BF38</accession>
<proteinExistence type="predicted"/>
<name>A0A1M5BF38_9BURK</name>
<feature type="transmembrane region" description="Helical" evidence="2">
    <location>
        <begin position="286"/>
        <end position="306"/>
    </location>
</feature>
<dbReference type="OrthoDB" id="3401914at2"/>
<feature type="compositionally biased region" description="Polar residues" evidence="1">
    <location>
        <begin position="315"/>
        <end position="324"/>
    </location>
</feature>
<feature type="region of interest" description="Disordered" evidence="1">
    <location>
        <begin position="310"/>
        <end position="333"/>
    </location>
</feature>
<gene>
    <name evidence="3" type="ORF">SAMN02745117_01897</name>
</gene>
<evidence type="ECO:0000256" key="1">
    <source>
        <dbReference type="SAM" id="MobiDB-lite"/>
    </source>
</evidence>
<sequence>MKIFIQTRGYGRDYGFLGATPAQPWWRKPYEEGTSFEKPTIIVQAQGPGQWRGYISGLPSRRRDRVSTPIRYTLVLEADPSSGSAKDAEDAEKVLCLLQQALTTFSTQGTGSTLPSLLDEVFNETQVNIDQLLADPGSLETAHTAANLLSTFLQKLPAATANTAISAHAPQGSWLGELDSPQATQAWMARIRDLLSGTQTGSAALLNLVDGQEYAENDLLALMQDELPLALLISQSAKPLRNRLIPLAKPVPLPETRALAKTPKYSTANLKPSTVRPEPKKTSSTVPVAAAGVAIVVVVVAVAVFFSKEPRETSSNHAETTTVGTETPLPSSETTTLAAGINTTAGETATPPVPVVLLDEFIIPPEGDSTTINGIIQTPAGAVPHSATIQIADQPPLMIPREKLQGPDENGHYRFSIEVPSQSLLAKPPIKATATSGNH</sequence>
<dbReference type="STRING" id="1122156.SAMN02745117_01897"/>
<feature type="region of interest" description="Disordered" evidence="1">
    <location>
        <begin position="262"/>
        <end position="284"/>
    </location>
</feature>
<keyword evidence="2" id="KW-0812">Transmembrane</keyword>
<keyword evidence="4" id="KW-1185">Reference proteome</keyword>
<dbReference type="RefSeq" id="WP_073356452.1">
    <property type="nucleotide sequence ID" value="NZ_FQUZ01000021.1"/>
</dbReference>
<keyword evidence="2" id="KW-0472">Membrane</keyword>
<keyword evidence="2" id="KW-1133">Transmembrane helix</keyword>
<dbReference type="Proteomes" id="UP000184327">
    <property type="component" value="Unassembled WGS sequence"/>
</dbReference>
<organism evidence="3 4">
    <name type="scientific">Lampropedia hyalina DSM 16112</name>
    <dbReference type="NCBI Taxonomy" id="1122156"/>
    <lineage>
        <taxon>Bacteria</taxon>
        <taxon>Pseudomonadati</taxon>
        <taxon>Pseudomonadota</taxon>
        <taxon>Betaproteobacteria</taxon>
        <taxon>Burkholderiales</taxon>
        <taxon>Comamonadaceae</taxon>
        <taxon>Lampropedia</taxon>
    </lineage>
</organism>
<reference evidence="3 4" key="1">
    <citation type="submission" date="2016-11" db="EMBL/GenBank/DDBJ databases">
        <authorList>
            <person name="Jaros S."/>
            <person name="Januszkiewicz K."/>
            <person name="Wedrychowicz H."/>
        </authorList>
    </citation>
    <scope>NUCLEOTIDE SEQUENCE [LARGE SCALE GENOMIC DNA]</scope>
    <source>
        <strain evidence="3 4">DSM 16112</strain>
    </source>
</reference>
<evidence type="ECO:0000256" key="2">
    <source>
        <dbReference type="SAM" id="Phobius"/>
    </source>
</evidence>
<evidence type="ECO:0000313" key="4">
    <source>
        <dbReference type="Proteomes" id="UP000184327"/>
    </source>
</evidence>
<evidence type="ECO:0000313" key="3">
    <source>
        <dbReference type="EMBL" id="SHF41056.1"/>
    </source>
</evidence>
<protein>
    <submittedName>
        <fullName evidence="3">Uncharacterized protein</fullName>
    </submittedName>
</protein>
<dbReference type="EMBL" id="FQUZ01000021">
    <property type="protein sequence ID" value="SHF41056.1"/>
    <property type="molecule type" value="Genomic_DNA"/>
</dbReference>